<sequence length="76" mass="7979">MWDKAVPGRTKRAGGFASWVSGAESPDWRSRETGQLADAGTSSSAHDSSHRVEIQQYGTMAVVSTGLAGGRDVELG</sequence>
<organism evidence="2 3">
    <name type="scientific">Pleurodeles waltl</name>
    <name type="common">Iberian ribbed newt</name>
    <dbReference type="NCBI Taxonomy" id="8319"/>
    <lineage>
        <taxon>Eukaryota</taxon>
        <taxon>Metazoa</taxon>
        <taxon>Chordata</taxon>
        <taxon>Craniata</taxon>
        <taxon>Vertebrata</taxon>
        <taxon>Euteleostomi</taxon>
        <taxon>Amphibia</taxon>
        <taxon>Batrachia</taxon>
        <taxon>Caudata</taxon>
        <taxon>Salamandroidea</taxon>
        <taxon>Salamandridae</taxon>
        <taxon>Pleurodelinae</taxon>
        <taxon>Pleurodeles</taxon>
    </lineage>
</organism>
<proteinExistence type="predicted"/>
<accession>A0AAV7MEB2</accession>
<evidence type="ECO:0000313" key="3">
    <source>
        <dbReference type="Proteomes" id="UP001066276"/>
    </source>
</evidence>
<dbReference type="AlphaFoldDB" id="A0AAV7MEB2"/>
<evidence type="ECO:0000313" key="2">
    <source>
        <dbReference type="EMBL" id="KAJ1101514.1"/>
    </source>
</evidence>
<comment type="caution">
    <text evidence="2">The sequence shown here is derived from an EMBL/GenBank/DDBJ whole genome shotgun (WGS) entry which is preliminary data.</text>
</comment>
<keyword evidence="3" id="KW-1185">Reference proteome</keyword>
<name>A0AAV7MEB2_PLEWA</name>
<dbReference type="Proteomes" id="UP001066276">
    <property type="component" value="Chromosome 10"/>
</dbReference>
<reference evidence="2" key="1">
    <citation type="journal article" date="2022" name="bioRxiv">
        <title>Sequencing and chromosome-scale assembly of the giantPleurodeles waltlgenome.</title>
        <authorList>
            <person name="Brown T."/>
            <person name="Elewa A."/>
            <person name="Iarovenko S."/>
            <person name="Subramanian E."/>
            <person name="Araus A.J."/>
            <person name="Petzold A."/>
            <person name="Susuki M."/>
            <person name="Suzuki K.-i.T."/>
            <person name="Hayashi T."/>
            <person name="Toyoda A."/>
            <person name="Oliveira C."/>
            <person name="Osipova E."/>
            <person name="Leigh N.D."/>
            <person name="Simon A."/>
            <person name="Yun M.H."/>
        </authorList>
    </citation>
    <scope>NUCLEOTIDE SEQUENCE</scope>
    <source>
        <strain evidence="2">20211129_DDA</strain>
        <tissue evidence="2">Liver</tissue>
    </source>
</reference>
<protein>
    <submittedName>
        <fullName evidence="2">Uncharacterized protein</fullName>
    </submittedName>
</protein>
<evidence type="ECO:0000256" key="1">
    <source>
        <dbReference type="SAM" id="MobiDB-lite"/>
    </source>
</evidence>
<dbReference type="EMBL" id="JANPWB010000014">
    <property type="protein sequence ID" value="KAJ1101514.1"/>
    <property type="molecule type" value="Genomic_DNA"/>
</dbReference>
<gene>
    <name evidence="2" type="ORF">NDU88_006581</name>
</gene>
<feature type="region of interest" description="Disordered" evidence="1">
    <location>
        <begin position="1"/>
        <end position="51"/>
    </location>
</feature>